<evidence type="ECO:0000256" key="3">
    <source>
        <dbReference type="ARBA" id="ARBA00003530"/>
    </source>
</evidence>
<dbReference type="CDD" id="cd11327">
    <property type="entry name" value="AmyAc_Glg_debranch_2"/>
    <property type="match status" value="1"/>
</dbReference>
<dbReference type="PANTHER" id="PTHR10569">
    <property type="entry name" value="GLYCOGEN DEBRANCHING ENZYME"/>
    <property type="match status" value="1"/>
</dbReference>
<dbReference type="GO" id="GO:0005978">
    <property type="term" value="P:glycogen biosynthetic process"/>
    <property type="evidence" value="ECO:0007669"/>
    <property type="project" value="UniProtKB-KW"/>
</dbReference>
<comment type="catalytic activity">
    <reaction evidence="1">
        <text>Transfers a segment of a (1-&gt;4)-alpha-D-glucan to a new position in an acceptor, which may be glucose or a (1-&gt;4)-alpha-D-glucan.</text>
        <dbReference type="EC" id="2.4.1.25"/>
    </reaction>
</comment>
<keyword evidence="15" id="KW-1185">Reference proteome</keyword>
<comment type="subcellular location">
    <subcellularLocation>
        <location evidence="4">Cytoplasm</location>
    </subcellularLocation>
</comment>
<keyword evidence="9" id="KW-0511">Multifunctional enzyme</keyword>
<evidence type="ECO:0000256" key="1">
    <source>
        <dbReference type="ARBA" id="ARBA00000439"/>
    </source>
</evidence>
<dbReference type="InterPro" id="IPR012341">
    <property type="entry name" value="6hp_glycosidase-like_sf"/>
</dbReference>
<dbReference type="PANTHER" id="PTHR10569:SF2">
    <property type="entry name" value="GLYCOGEN DEBRANCHING ENZYME"/>
    <property type="match status" value="1"/>
</dbReference>
<protein>
    <recommendedName>
        <fullName evidence="7">Glycogen debranching enzyme</fullName>
        <ecNumber evidence="5">2.4.1.25</ecNumber>
        <ecNumber evidence="6">3.2.1.33</ecNumber>
    </recommendedName>
    <alternativeName>
        <fullName evidence="11">Glycogen debrancher</fullName>
    </alternativeName>
</protein>
<comment type="function">
    <text evidence="3">Multifunctional enzyme acting as 1,4-alpha-D-glucan:1,4-alpha-D-glucan 4-alpha-D-glycosyltransferase and amylo-1,6-glucosidase in glycogen degradation.</text>
</comment>
<dbReference type="WBParaSite" id="MBELARI_LOCUS19092">
    <property type="protein sequence ID" value="MBELARI_LOCUS19092"/>
    <property type="gene ID" value="MBELARI_LOCUS19092"/>
</dbReference>
<dbReference type="Gene3D" id="3.20.20.80">
    <property type="entry name" value="Glycosidases"/>
    <property type="match status" value="2"/>
</dbReference>
<feature type="domain" description="Glycogen debranching enzyme glucanotransferase" evidence="13">
    <location>
        <begin position="111"/>
        <end position="542"/>
    </location>
</feature>
<dbReference type="GO" id="GO:0004135">
    <property type="term" value="F:amylo-alpha-1,6-glucosidase activity"/>
    <property type="evidence" value="ECO:0007669"/>
    <property type="project" value="UniProtKB-EC"/>
</dbReference>
<proteinExistence type="inferred from homology"/>
<keyword evidence="8" id="KW-0320">Glycogen biosynthesis</keyword>
<evidence type="ECO:0000259" key="13">
    <source>
        <dbReference type="Pfam" id="PF14701"/>
    </source>
</evidence>
<dbReference type="SUPFAM" id="SSF48208">
    <property type="entry name" value="Six-hairpin glycosidases"/>
    <property type="match status" value="1"/>
</dbReference>
<evidence type="ECO:0000256" key="8">
    <source>
        <dbReference type="ARBA" id="ARBA00023056"/>
    </source>
</evidence>
<dbReference type="Pfam" id="PF14702">
    <property type="entry name" value="hGDE_central"/>
    <property type="match status" value="1"/>
</dbReference>
<evidence type="ECO:0000313" key="16">
    <source>
        <dbReference type="WBParaSite" id="MBELARI_LOCUS1520"/>
    </source>
</evidence>
<dbReference type="GO" id="GO:0005980">
    <property type="term" value="P:glycogen catabolic process"/>
    <property type="evidence" value="ECO:0007669"/>
    <property type="project" value="InterPro"/>
</dbReference>
<dbReference type="Gene3D" id="1.50.10.10">
    <property type="match status" value="1"/>
</dbReference>
<feature type="domain" description="Glycogen debranching enzyme central" evidence="14">
    <location>
        <begin position="680"/>
        <end position="931"/>
    </location>
</feature>
<evidence type="ECO:0000256" key="11">
    <source>
        <dbReference type="ARBA" id="ARBA00031477"/>
    </source>
</evidence>
<dbReference type="InterPro" id="IPR032788">
    <property type="entry name" value="AGL_central"/>
</dbReference>
<dbReference type="FunFam" id="3.20.20.80:FF:000070">
    <property type="entry name" value="GDB1p Glycogen debranching enzyme"/>
    <property type="match status" value="1"/>
</dbReference>
<sequence>MEICKQEIRIITLEKGQHRDDVIHRLQKGWRVRFVRGASLLSCSDIRLTCSVSSSETVKWSHAEDPLASTAEVLCEKAGAFKYEFFIENESSSSGGGRLLVMPSLVINDQELPLDGIACITHITKLLGPLSEWESRLRIVGECGYNMLHLTPIHRLGISQSAYSIMDHHALNDSFHTDNEKFTFDDLHETVKKLEKEWNIATVQDVVWNHAAKNAPWLQEHPECAYNCLNSPHLRPAYVLDRILHYFGKEIGEGKWADRGVPPVIDSVHHIHNIEYILRTEVLPRLRFHEFFQCNVDNLEENFKELCRKEARSDFQRSNLQFGLNREWRRFGQEIDFDQALKEFNIHKDDATDENDRIEKCAGAFRGHLEHLNNEGAKKSWDILMTGLKAILGHISYERVEGHGPRKGLVREEEPLLCDYFLHTFEESSWETDEALAFDPRTAEKLMAFNGWVMGLDPMKNFALADSEVYISRLLVCWGDSVKLNYGNCPGDSPYLWEYMRKYTQQVAKIFHGIRIDNAHSTPIHVAEYLLNSARAVRPDLYVFAELFTGSEDADNLFVNRLGITSLIREAMAAPDSHEQGRLVYRYGGDCVGAMRQKSIRPAERSVAHAMLLDQSHDNPTPILTRSIWDLLPTAAMVSMASCAVGSTRGYDELVRHAIHVVSETRLYAQWDLSVNEKQGLIRGRRVLNQLHQRLALEGYTQVFVDQMNTDVVGITRHNPETHQTVVLVAHTAFKGPNGSPGLKWIPLGGSLQEVLFEMTFEKVAEDSEPESNTALIGITNFSVNVKENLLVDEASTCCLHDKFLELKNFSSGTILAYSVQLDKEAQLAMDLARKYSEGRDNDLNQELDKILSTLSYSAFHFLLFSTAAEDQTLIGQGAYDVPNHGSFVYCGLQGIIPLLKRIRENNDLGHPICQNLRDGTWLADYMVNRLRERSGEFKELAETCSKIFGLLPAIPYYLRPCYFEALVGYLYTAIRRTLNDRFLATNPLMNSHLAKSLLLSTISFVADIPGARLSPLVDSEKRQIPSLAAGLPHFTTGIWRNWGRDTFIALPGCLLVPGRFEEAKNIILSYAGSMRHGLIPNLLAEGKGARYNCRDATWFWLYAIVRYAHMAPDGEAILKESVLRIFSTDDAEFMVDSRVESLAETVTEALQRHFSGIAYRERNAGTAIDEHMKDEGFNVRVWVNRDNGFIYGGNQWNCGTWMDKMGSSDKAGNRGHPATPRDGAAVEIQGLAVAVLNQMETWAQSRKIATLGVSDGESKWSWGEWSKRITSNFRKCFYIEENCADKFVNKKGIIKDTFESSQGYTDYQLRPNACIAVAIAPELLPNELSWNALEMTKQHLLGPLGIKTLDSSDWAYNGCYNNDDDGSDRKTAKGWNYHQGPEWLWVAGYYLKAKTVIGSKMGADKWNAAKKEVETHLGRCQEHIDCSTWSSLPELTQANGEHCHGSCPAQAWSVGVILEAYVDLINLQSKM</sequence>
<evidence type="ECO:0000256" key="9">
    <source>
        <dbReference type="ARBA" id="ARBA00023268"/>
    </source>
</evidence>
<evidence type="ECO:0000259" key="14">
    <source>
        <dbReference type="Pfam" id="PF14702"/>
    </source>
</evidence>
<evidence type="ECO:0000256" key="7">
    <source>
        <dbReference type="ARBA" id="ARBA00020723"/>
    </source>
</evidence>
<dbReference type="GO" id="GO:0004134">
    <property type="term" value="F:4-alpha-glucanotransferase activity"/>
    <property type="evidence" value="ECO:0007669"/>
    <property type="project" value="UniProtKB-EC"/>
</dbReference>
<dbReference type="InterPro" id="IPR010401">
    <property type="entry name" value="AGL/Gdb1"/>
</dbReference>
<accession>A0AAF3EMC9</accession>
<dbReference type="SUPFAM" id="SSF51445">
    <property type="entry name" value="(Trans)glycosidases"/>
    <property type="match status" value="1"/>
</dbReference>
<feature type="domain" description="Glycogen debranching enzyme C-terminal" evidence="12">
    <location>
        <begin position="1017"/>
        <end position="1460"/>
    </location>
</feature>
<name>A0AAF3EMC9_9BILA</name>
<evidence type="ECO:0000259" key="12">
    <source>
        <dbReference type="Pfam" id="PF06202"/>
    </source>
</evidence>
<evidence type="ECO:0000256" key="4">
    <source>
        <dbReference type="ARBA" id="ARBA00004496"/>
    </source>
</evidence>
<evidence type="ECO:0000256" key="10">
    <source>
        <dbReference type="ARBA" id="ARBA00025780"/>
    </source>
</evidence>
<dbReference type="InterPro" id="IPR032790">
    <property type="entry name" value="GDE_C"/>
</dbReference>
<dbReference type="InterPro" id="IPR008928">
    <property type="entry name" value="6-hairpin_glycosidase_sf"/>
</dbReference>
<dbReference type="EC" id="3.2.1.33" evidence="6"/>
<evidence type="ECO:0000256" key="6">
    <source>
        <dbReference type="ARBA" id="ARBA00012778"/>
    </source>
</evidence>
<dbReference type="Proteomes" id="UP000887575">
    <property type="component" value="Unassembled WGS sequence"/>
</dbReference>
<dbReference type="NCBIfam" id="TIGR01531">
    <property type="entry name" value="glyc_debranch"/>
    <property type="match status" value="1"/>
</dbReference>
<evidence type="ECO:0000313" key="15">
    <source>
        <dbReference type="Proteomes" id="UP000887575"/>
    </source>
</evidence>
<dbReference type="InterPro" id="IPR017853">
    <property type="entry name" value="GH"/>
</dbReference>
<dbReference type="WBParaSite" id="MBELARI_LOCUS1520">
    <property type="protein sequence ID" value="MBELARI_LOCUS1520"/>
    <property type="gene ID" value="MBELARI_LOCUS1520"/>
</dbReference>
<dbReference type="InterPro" id="IPR006421">
    <property type="entry name" value="Glycogen_debranch_met"/>
</dbReference>
<comment type="similarity">
    <text evidence="10">Belongs to the glycogen debranching enzyme family.</text>
</comment>
<reference evidence="16 17" key="1">
    <citation type="submission" date="2024-02" db="UniProtKB">
        <authorList>
            <consortium name="WormBaseParasite"/>
        </authorList>
    </citation>
    <scope>IDENTIFICATION</scope>
</reference>
<evidence type="ECO:0000256" key="2">
    <source>
        <dbReference type="ARBA" id="ARBA00000927"/>
    </source>
</evidence>
<dbReference type="GO" id="GO:0005737">
    <property type="term" value="C:cytoplasm"/>
    <property type="evidence" value="ECO:0007669"/>
    <property type="project" value="UniProtKB-SubCell"/>
</dbReference>
<dbReference type="Pfam" id="PF06202">
    <property type="entry name" value="GDE_C"/>
    <property type="match status" value="1"/>
</dbReference>
<comment type="catalytic activity">
    <reaction evidence="2">
        <text>Hydrolysis of (1-&gt;6)-alpha-D-glucosidic branch linkages in glycogen phosphorylase limit dextrin.</text>
        <dbReference type="EC" id="3.2.1.33"/>
    </reaction>
</comment>
<dbReference type="Pfam" id="PF14701">
    <property type="entry name" value="hDGE_amylase"/>
    <property type="match status" value="1"/>
</dbReference>
<evidence type="ECO:0000256" key="5">
    <source>
        <dbReference type="ARBA" id="ARBA00012560"/>
    </source>
</evidence>
<dbReference type="InterPro" id="IPR032792">
    <property type="entry name" value="AGL_glucanoTrfase"/>
</dbReference>
<dbReference type="EC" id="2.4.1.25" evidence="5"/>
<organism evidence="15 16">
    <name type="scientific">Mesorhabditis belari</name>
    <dbReference type="NCBI Taxonomy" id="2138241"/>
    <lineage>
        <taxon>Eukaryota</taxon>
        <taxon>Metazoa</taxon>
        <taxon>Ecdysozoa</taxon>
        <taxon>Nematoda</taxon>
        <taxon>Chromadorea</taxon>
        <taxon>Rhabditida</taxon>
        <taxon>Rhabditina</taxon>
        <taxon>Rhabditomorpha</taxon>
        <taxon>Rhabditoidea</taxon>
        <taxon>Rhabditidae</taxon>
        <taxon>Mesorhabditinae</taxon>
        <taxon>Mesorhabditis</taxon>
    </lineage>
</organism>
<evidence type="ECO:0000313" key="17">
    <source>
        <dbReference type="WBParaSite" id="MBELARI_LOCUS19092"/>
    </source>
</evidence>